<comment type="caution">
    <text evidence="2">The sequence shown here is derived from an EMBL/GenBank/DDBJ whole genome shotgun (WGS) entry which is preliminary data.</text>
</comment>
<dbReference type="Proteomes" id="UP000443090">
    <property type="component" value="Unassembled WGS sequence"/>
</dbReference>
<evidence type="ECO:0000256" key="1">
    <source>
        <dbReference type="SAM" id="SignalP"/>
    </source>
</evidence>
<evidence type="ECO:0000313" key="2">
    <source>
        <dbReference type="EMBL" id="TVY31815.1"/>
    </source>
</evidence>
<dbReference type="GO" id="GO:0005737">
    <property type="term" value="C:cytoplasm"/>
    <property type="evidence" value="ECO:0007669"/>
    <property type="project" value="TreeGrafter"/>
</dbReference>
<feature type="chain" id="PRO_5034553580" description="DUF1748-domain-containing protein" evidence="1">
    <location>
        <begin position="18"/>
        <end position="119"/>
    </location>
</feature>
<organism evidence="2 3">
    <name type="scientific">Lachnellula occidentalis</name>
    <dbReference type="NCBI Taxonomy" id="215460"/>
    <lineage>
        <taxon>Eukaryota</taxon>
        <taxon>Fungi</taxon>
        <taxon>Dikarya</taxon>
        <taxon>Ascomycota</taxon>
        <taxon>Pezizomycotina</taxon>
        <taxon>Leotiomycetes</taxon>
        <taxon>Helotiales</taxon>
        <taxon>Lachnaceae</taxon>
        <taxon>Lachnellula</taxon>
    </lineage>
</organism>
<proteinExistence type="predicted"/>
<dbReference type="Pfam" id="PF08520">
    <property type="entry name" value="Mitofissin"/>
    <property type="match status" value="1"/>
</dbReference>
<dbReference type="PANTHER" id="PTHR28075:SF1">
    <property type="entry name" value="DUF1748-DOMAIN-CONTAINING PROTEIN"/>
    <property type="match status" value="1"/>
</dbReference>
<evidence type="ECO:0000313" key="3">
    <source>
        <dbReference type="Proteomes" id="UP000443090"/>
    </source>
</evidence>
<gene>
    <name evidence="2" type="ORF">LOCC1_G008350</name>
</gene>
<name>A0A8H8U2S6_9HELO</name>
<dbReference type="OrthoDB" id="16824at2759"/>
<dbReference type="EMBL" id="QGMI01001992">
    <property type="protein sequence ID" value="TVY31815.1"/>
    <property type="molecule type" value="Genomic_DNA"/>
</dbReference>
<protein>
    <recommendedName>
        <fullName evidence="4">DUF1748-domain-containing protein</fullName>
    </recommendedName>
</protein>
<keyword evidence="3" id="KW-1185">Reference proteome</keyword>
<reference evidence="2 3" key="1">
    <citation type="submission" date="2018-05" db="EMBL/GenBank/DDBJ databases">
        <title>Genome sequencing and assembly of the regulated plant pathogen Lachnellula willkommii and related sister species for the development of diagnostic species identification markers.</title>
        <authorList>
            <person name="Giroux E."/>
            <person name="Bilodeau G."/>
        </authorList>
    </citation>
    <scope>NUCLEOTIDE SEQUENCE [LARGE SCALE GENOMIC DNA]</scope>
    <source>
        <strain evidence="2 3">CBS 160.35</strain>
    </source>
</reference>
<dbReference type="AlphaFoldDB" id="A0A8H8U2S6"/>
<keyword evidence="1" id="KW-0732">Signal</keyword>
<evidence type="ECO:0008006" key="4">
    <source>
        <dbReference type="Google" id="ProtNLM"/>
    </source>
</evidence>
<dbReference type="InterPro" id="IPR013726">
    <property type="entry name" value="Mitofissin"/>
</dbReference>
<dbReference type="PANTHER" id="PTHR28075">
    <property type="entry name" value="CHROMOSOME 16, WHOLE GENOME SHOTGUN SEQUENCE"/>
    <property type="match status" value="1"/>
</dbReference>
<accession>A0A8H8U2S6</accession>
<feature type="signal peptide" evidence="1">
    <location>
        <begin position="1"/>
        <end position="17"/>
    </location>
</feature>
<sequence length="119" mass="13772">MVLLNLLTFGLWGKVGKVAHYAFDAVLSMSSKSPTSYEPEGYRLTSSSSLHFPRWHETINWFNMKTHRLTCPIRSFKKETITDSKDINVWIEKYLGVGEWVMDSSVAFAGSSRFFERKR</sequence>